<protein>
    <recommendedName>
        <fullName evidence="3">Anti-sigma factor</fullName>
    </recommendedName>
</protein>
<organism evidence="1 2">
    <name type="scientific">Falsigemmobacter intermedius</name>
    <dbReference type="NCBI Taxonomy" id="1553448"/>
    <lineage>
        <taxon>Bacteria</taxon>
        <taxon>Pseudomonadati</taxon>
        <taxon>Pseudomonadota</taxon>
        <taxon>Alphaproteobacteria</taxon>
        <taxon>Rhodobacterales</taxon>
        <taxon>Paracoccaceae</taxon>
        <taxon>Falsigemmobacter</taxon>
    </lineage>
</organism>
<accession>A0A444MBA9</accession>
<evidence type="ECO:0000313" key="1">
    <source>
        <dbReference type="EMBL" id="RWY41013.1"/>
    </source>
</evidence>
<evidence type="ECO:0008006" key="3">
    <source>
        <dbReference type="Google" id="ProtNLM"/>
    </source>
</evidence>
<name>A0A444MBA9_9RHOB</name>
<dbReference type="RefSeq" id="WP_128489138.1">
    <property type="nucleotide sequence ID" value="NZ_JBHLXB010000003.1"/>
</dbReference>
<gene>
    <name evidence="1" type="ORF">EP867_11040</name>
</gene>
<evidence type="ECO:0000313" key="2">
    <source>
        <dbReference type="Proteomes" id="UP000287168"/>
    </source>
</evidence>
<reference evidence="1 2" key="1">
    <citation type="journal article" date="2015" name="Int. J. Syst. Evol. Microbiol.">
        <title>Gemmobacter intermedius sp. nov., isolated from a white stork (Ciconia ciconia).</title>
        <authorList>
            <person name="Kampfer P."/>
            <person name="Jerzak L."/>
            <person name="Wilharm G."/>
            <person name="Golke J."/>
            <person name="Busse H.J."/>
            <person name="Glaeser S.P."/>
        </authorList>
    </citation>
    <scope>NUCLEOTIDE SEQUENCE [LARGE SCALE GENOMIC DNA]</scope>
    <source>
        <strain evidence="1 2">119/4</strain>
    </source>
</reference>
<dbReference type="Proteomes" id="UP000287168">
    <property type="component" value="Unassembled WGS sequence"/>
</dbReference>
<proteinExistence type="predicted"/>
<dbReference type="EMBL" id="SBLC01000013">
    <property type="protein sequence ID" value="RWY41013.1"/>
    <property type="molecule type" value="Genomic_DNA"/>
</dbReference>
<dbReference type="AlphaFoldDB" id="A0A444MBA9"/>
<sequence length="222" mass="23334">MRVEDEMLMALADGELDAETSAQLRRQIAADPALQADYALFVQTAAALRADPGLGPVPERLIRQIEDWPGSRAAPQPAPLWQRAWRPVALAASLALAVWAGSWLAPGAEGGFTPLDYATLPTGESRSLAGGEVRALASYDTEAGVCRHLRHRDAQQTQDVLLCKAEGGWSTRLSLNTPLTEGEFVPASSLAAGVFDAALNGLGAADPLSPEAERDRLAGAGG</sequence>
<keyword evidence="2" id="KW-1185">Reference proteome</keyword>
<comment type="caution">
    <text evidence="1">The sequence shown here is derived from an EMBL/GenBank/DDBJ whole genome shotgun (WGS) entry which is preliminary data.</text>
</comment>
<dbReference type="OrthoDB" id="7743910at2"/>